<keyword evidence="1 3" id="KW-0597">Phosphoprotein</keyword>
<dbReference type="InterPro" id="IPR001789">
    <property type="entry name" value="Sig_transdc_resp-reg_receiver"/>
</dbReference>
<dbReference type="CDD" id="cd17546">
    <property type="entry name" value="REC_hyHK_CKI1_RcsC-like"/>
    <property type="match status" value="1"/>
</dbReference>
<name>A0A926UTW6_9CYAN</name>
<evidence type="ECO:0000313" key="6">
    <source>
        <dbReference type="Proteomes" id="UP000631421"/>
    </source>
</evidence>
<dbReference type="EMBL" id="JACJPY010000047">
    <property type="protein sequence ID" value="MBD2151275.1"/>
    <property type="molecule type" value="Genomic_DNA"/>
</dbReference>
<comment type="caution">
    <text evidence="5">The sequence shown here is derived from an EMBL/GenBank/DDBJ whole genome shotgun (WGS) entry which is preliminary data.</text>
</comment>
<gene>
    <name evidence="5" type="ORF">H6F44_14250</name>
</gene>
<feature type="modified residue" description="4-aspartylphosphate" evidence="3">
    <location>
        <position position="56"/>
    </location>
</feature>
<dbReference type="SUPFAM" id="SSF52172">
    <property type="entry name" value="CheY-like"/>
    <property type="match status" value="1"/>
</dbReference>
<keyword evidence="2" id="KW-0902">Two-component regulatory system</keyword>
<dbReference type="InterPro" id="IPR011006">
    <property type="entry name" value="CheY-like_superfamily"/>
</dbReference>
<proteinExistence type="predicted"/>
<evidence type="ECO:0000259" key="4">
    <source>
        <dbReference type="PROSITE" id="PS50110"/>
    </source>
</evidence>
<dbReference type="AlphaFoldDB" id="A0A926UTW6"/>
<evidence type="ECO:0000256" key="1">
    <source>
        <dbReference type="ARBA" id="ARBA00022553"/>
    </source>
</evidence>
<evidence type="ECO:0000256" key="2">
    <source>
        <dbReference type="ARBA" id="ARBA00023012"/>
    </source>
</evidence>
<dbReference type="PANTHER" id="PTHR45339:SF1">
    <property type="entry name" value="HYBRID SIGNAL TRANSDUCTION HISTIDINE KINASE J"/>
    <property type="match status" value="1"/>
</dbReference>
<evidence type="ECO:0000256" key="3">
    <source>
        <dbReference type="PROSITE-ProRule" id="PRU00169"/>
    </source>
</evidence>
<dbReference type="PROSITE" id="PS50110">
    <property type="entry name" value="RESPONSE_REGULATORY"/>
    <property type="match status" value="1"/>
</dbReference>
<feature type="domain" description="Response regulatory" evidence="4">
    <location>
        <begin position="7"/>
        <end position="123"/>
    </location>
</feature>
<protein>
    <submittedName>
        <fullName evidence="5">Response regulator</fullName>
    </submittedName>
</protein>
<keyword evidence="6" id="KW-1185">Reference proteome</keyword>
<accession>A0A926UTW6</accession>
<dbReference type="SMART" id="SM00448">
    <property type="entry name" value="REC"/>
    <property type="match status" value="1"/>
</dbReference>
<evidence type="ECO:0000313" key="5">
    <source>
        <dbReference type="EMBL" id="MBD2151275.1"/>
    </source>
</evidence>
<reference evidence="5" key="1">
    <citation type="journal article" date="2015" name="ISME J.">
        <title>Draft Genome Sequence of Streptomyces incarnatus NRRL8089, which Produces the Nucleoside Antibiotic Sinefungin.</title>
        <authorList>
            <person name="Oshima K."/>
            <person name="Hattori M."/>
            <person name="Shimizu H."/>
            <person name="Fukuda K."/>
            <person name="Nemoto M."/>
            <person name="Inagaki K."/>
            <person name="Tamura T."/>
        </authorList>
    </citation>
    <scope>NUCLEOTIDE SEQUENCE</scope>
    <source>
        <strain evidence="5">FACHB-1277</strain>
    </source>
</reference>
<dbReference type="Proteomes" id="UP000631421">
    <property type="component" value="Unassembled WGS sequence"/>
</dbReference>
<dbReference type="Gene3D" id="3.40.50.2300">
    <property type="match status" value="1"/>
</dbReference>
<dbReference type="PANTHER" id="PTHR45339">
    <property type="entry name" value="HYBRID SIGNAL TRANSDUCTION HISTIDINE KINASE J"/>
    <property type="match status" value="1"/>
</dbReference>
<sequence>MGCSLYKILTVDDKSVNRQLLVKLLEPFGFEVKEASNGQEAIAIWEEWEPHLIFMDMRMPIMDGYEATKYIKATTKGNATAVIALTASVLEEEKAIVSSAGCDDFLRKPFKEQVIFDALTKHLGVQYIYEQSADDHSIHEGYNPAIGSIDLSILTTMSDEWRSQLFEAAIEGDRNRVITLVQEIPNQESSLVKTFEKFIHQFAFDEMLEFLS</sequence>
<dbReference type="Pfam" id="PF00072">
    <property type="entry name" value="Response_reg"/>
    <property type="match status" value="1"/>
</dbReference>
<dbReference type="GO" id="GO:0000160">
    <property type="term" value="P:phosphorelay signal transduction system"/>
    <property type="evidence" value="ECO:0007669"/>
    <property type="project" value="UniProtKB-KW"/>
</dbReference>
<organism evidence="5 6">
    <name type="scientific">Pseudanabaena cinerea FACHB-1277</name>
    <dbReference type="NCBI Taxonomy" id="2949581"/>
    <lineage>
        <taxon>Bacteria</taxon>
        <taxon>Bacillati</taxon>
        <taxon>Cyanobacteriota</taxon>
        <taxon>Cyanophyceae</taxon>
        <taxon>Pseudanabaenales</taxon>
        <taxon>Pseudanabaenaceae</taxon>
        <taxon>Pseudanabaena</taxon>
        <taxon>Pseudanabaena cinerea</taxon>
    </lineage>
</organism>
<reference evidence="5" key="2">
    <citation type="submission" date="2020-08" db="EMBL/GenBank/DDBJ databases">
        <authorList>
            <person name="Chen M."/>
            <person name="Teng W."/>
            <person name="Zhao L."/>
            <person name="Hu C."/>
            <person name="Zhou Y."/>
            <person name="Han B."/>
            <person name="Song L."/>
            <person name="Shu W."/>
        </authorList>
    </citation>
    <scope>NUCLEOTIDE SEQUENCE</scope>
    <source>
        <strain evidence="5">FACHB-1277</strain>
    </source>
</reference>